<dbReference type="Gene3D" id="2.60.450.10">
    <property type="entry name" value="Lipopolysaccharide (LPS) transport protein A like domain"/>
    <property type="match status" value="1"/>
</dbReference>
<dbReference type="Pfam" id="PF03968">
    <property type="entry name" value="LptD_N"/>
    <property type="match status" value="1"/>
</dbReference>
<evidence type="ECO:0000313" key="8">
    <source>
        <dbReference type="Proteomes" id="UP000198559"/>
    </source>
</evidence>
<protein>
    <submittedName>
        <fullName evidence="6">OstA family protein</fullName>
    </submittedName>
</protein>
<proteinExistence type="predicted"/>
<evidence type="ECO:0000256" key="4">
    <source>
        <dbReference type="SAM" id="SignalP"/>
    </source>
</evidence>
<evidence type="ECO:0000313" key="9">
    <source>
        <dbReference type="Proteomes" id="UP000198988"/>
    </source>
</evidence>
<dbReference type="OrthoDB" id="9795964at2"/>
<feature type="signal peptide" evidence="4">
    <location>
        <begin position="1"/>
        <end position="18"/>
    </location>
</feature>
<organism evidence="6 9">
    <name type="scientific">Bathymodiolus azoricus thioautotrophic gill symbiont</name>
    <dbReference type="NCBI Taxonomy" id="235205"/>
    <lineage>
        <taxon>Bacteria</taxon>
        <taxon>Pseudomonadati</taxon>
        <taxon>Pseudomonadota</taxon>
        <taxon>Gammaproteobacteria</taxon>
        <taxon>sulfur-oxidizing symbionts</taxon>
    </lineage>
</organism>
<dbReference type="RefSeq" id="WP_090715524.1">
    <property type="nucleotide sequence ID" value="NZ_CDSC02000150.1"/>
</dbReference>
<evidence type="ECO:0000313" key="7">
    <source>
        <dbReference type="EMBL" id="SEH74404.1"/>
    </source>
</evidence>
<dbReference type="GO" id="GO:0015920">
    <property type="term" value="P:lipopolysaccharide transport"/>
    <property type="evidence" value="ECO:0007669"/>
    <property type="project" value="InterPro"/>
</dbReference>
<dbReference type="InterPro" id="IPR005653">
    <property type="entry name" value="OstA-like_N"/>
</dbReference>
<keyword evidence="2 4" id="KW-0732">Signal</keyword>
<dbReference type="GO" id="GO:0017089">
    <property type="term" value="F:glycolipid transfer activity"/>
    <property type="evidence" value="ECO:0007669"/>
    <property type="project" value="TreeGrafter"/>
</dbReference>
<dbReference type="AlphaFoldDB" id="A0A1H6KG47"/>
<dbReference type="InterPro" id="IPR014340">
    <property type="entry name" value="LptA"/>
</dbReference>
<dbReference type="PANTHER" id="PTHR36504:SF1">
    <property type="entry name" value="LIPOPOLYSACCHARIDE EXPORT SYSTEM PROTEIN LPTA"/>
    <property type="match status" value="1"/>
</dbReference>
<feature type="domain" description="Organic solvent tolerance-like N-terminal" evidence="5">
    <location>
        <begin position="29"/>
        <end position="141"/>
    </location>
</feature>
<evidence type="ECO:0000259" key="5">
    <source>
        <dbReference type="Pfam" id="PF03968"/>
    </source>
</evidence>
<keyword evidence="1" id="KW-0813">Transport</keyword>
<dbReference type="GO" id="GO:0030288">
    <property type="term" value="C:outer membrane-bounded periplasmic space"/>
    <property type="evidence" value="ECO:0007669"/>
    <property type="project" value="TreeGrafter"/>
</dbReference>
<sequence>MNKLIFLFLSLLSFALHALIGDYKAPVDVKAQTVLIDEPRGFSTYTGNAKVTKGSLALSAEEIQIFSVKQAISKIIARGNKQKLAHYKQNQPNQARSVEANAQTITYFIDKQLVRLEGNAHFVQGFDSFSGGTLSYDIKKDKIVAKKSKNGTQRVKFKIKL</sequence>
<evidence type="ECO:0000256" key="1">
    <source>
        <dbReference type="ARBA" id="ARBA00022448"/>
    </source>
</evidence>
<dbReference type="STRING" id="235205.BAZSYMB_SCAFFOLD00001_37"/>
<dbReference type="NCBIfam" id="TIGR03002">
    <property type="entry name" value="outer_YhbN_LptA"/>
    <property type="match status" value="1"/>
</dbReference>
<reference evidence="8 9" key="1">
    <citation type="submission" date="2016-06" db="EMBL/GenBank/DDBJ databases">
        <authorList>
            <person name="Petersen J."/>
            <person name="Sayavedra L."/>
        </authorList>
    </citation>
    <scope>NUCLEOTIDE SEQUENCE [LARGE SCALE GENOMIC DNA]</scope>
    <source>
        <strain evidence="9">BazSymA</strain>
        <strain evidence="8">BazSymB</strain>
    </source>
</reference>
<accession>A0A1H6KG47</accession>
<name>A0A1H6KG47_9GAMM</name>
<dbReference type="Proteomes" id="UP000198988">
    <property type="component" value="Unassembled WGS sequence"/>
</dbReference>
<dbReference type="Proteomes" id="UP000198559">
    <property type="component" value="Unassembled WGS sequence"/>
</dbReference>
<dbReference type="EMBL" id="CVUD02000116">
    <property type="protein sequence ID" value="SEH74404.1"/>
    <property type="molecule type" value="Genomic_DNA"/>
</dbReference>
<dbReference type="EMBL" id="CDSC02000150">
    <property type="protein sequence ID" value="SEH74123.1"/>
    <property type="molecule type" value="Genomic_DNA"/>
</dbReference>
<evidence type="ECO:0000256" key="3">
    <source>
        <dbReference type="ARBA" id="ARBA00022764"/>
    </source>
</evidence>
<evidence type="ECO:0000313" key="6">
    <source>
        <dbReference type="EMBL" id="SEH74123.1"/>
    </source>
</evidence>
<feature type="chain" id="PRO_5014063578" evidence="4">
    <location>
        <begin position="19"/>
        <end position="161"/>
    </location>
</feature>
<reference evidence="6" key="2">
    <citation type="submission" date="2016-06" db="EMBL/GenBank/DDBJ databases">
        <authorList>
            <person name="Olsen C.W."/>
            <person name="Carey S."/>
            <person name="Hinshaw L."/>
            <person name="Karasin A.I."/>
        </authorList>
    </citation>
    <scope>NUCLEOTIDE SEQUENCE [LARGE SCALE GENOMIC DNA]</scope>
    <source>
        <strain evidence="6">BazSymA</strain>
        <strain evidence="7">BazSymB</strain>
    </source>
</reference>
<dbReference type="InterPro" id="IPR052037">
    <property type="entry name" value="LPS_export_LptA"/>
</dbReference>
<keyword evidence="3" id="KW-0574">Periplasm</keyword>
<dbReference type="PANTHER" id="PTHR36504">
    <property type="entry name" value="LIPOPOLYSACCHARIDE EXPORT SYSTEM PROTEIN LPTA"/>
    <property type="match status" value="1"/>
</dbReference>
<dbReference type="GO" id="GO:0009279">
    <property type="term" value="C:cell outer membrane"/>
    <property type="evidence" value="ECO:0007669"/>
    <property type="project" value="TreeGrafter"/>
</dbReference>
<evidence type="ECO:0000256" key="2">
    <source>
        <dbReference type="ARBA" id="ARBA00022729"/>
    </source>
</evidence>
<gene>
    <name evidence="6" type="ORF">BAZSYMA_ACONTIG00031_9</name>
    <name evidence="7" type="ORF">BAZSYMB_SCAFFOLD00001_37</name>
</gene>
<dbReference type="GO" id="GO:0001530">
    <property type="term" value="F:lipopolysaccharide binding"/>
    <property type="evidence" value="ECO:0007669"/>
    <property type="project" value="InterPro"/>
</dbReference>